<dbReference type="RefSeq" id="WP_359884696.1">
    <property type="nucleotide sequence ID" value="NZ_JBEYHT010000077.1"/>
</dbReference>
<feature type="transmembrane region" description="Helical" evidence="1">
    <location>
        <begin position="109"/>
        <end position="131"/>
    </location>
</feature>
<reference evidence="2 3" key="1">
    <citation type="journal article" date="2016" name="Genome Announc.">
        <title>Complete Genome Sequence of Thiostrepton-Producing Streptomyces laurentii ATCC 31255.</title>
        <authorList>
            <person name="Doi K."/>
            <person name="Fujino Y."/>
            <person name="Nagayoshi Y."/>
            <person name="Ohshima T."/>
            <person name="Ogata S."/>
        </authorList>
    </citation>
    <scope>NUCLEOTIDE SEQUENCE [LARGE SCALE GENOMIC DNA]</scope>
    <source>
        <strain evidence="2 3">ATCC 31255</strain>
    </source>
</reference>
<evidence type="ECO:0000313" key="3">
    <source>
        <dbReference type="Proteomes" id="UP000217676"/>
    </source>
</evidence>
<protein>
    <submittedName>
        <fullName evidence="2">Uncharacterized protein</fullName>
    </submittedName>
</protein>
<feature type="transmembrane region" description="Helical" evidence="1">
    <location>
        <begin position="56"/>
        <end position="74"/>
    </location>
</feature>
<organism evidence="2 3">
    <name type="scientific">Streptomyces laurentii</name>
    <dbReference type="NCBI Taxonomy" id="39478"/>
    <lineage>
        <taxon>Bacteria</taxon>
        <taxon>Bacillati</taxon>
        <taxon>Actinomycetota</taxon>
        <taxon>Actinomycetes</taxon>
        <taxon>Kitasatosporales</taxon>
        <taxon>Streptomycetaceae</taxon>
        <taxon>Streptomyces</taxon>
    </lineage>
</organism>
<keyword evidence="1" id="KW-0472">Membrane</keyword>
<accession>A0A160P131</accession>
<name>A0A160P131_STRLU</name>
<sequence length="143" mass="15118">MAAHSAVPVGRHTVRHEQRTSSGAKGWVVPVLFGIAYGLWAPTVVRRGGAPSWGQFWLGVVSGLVVAVGVYALHHYGHLLRRELRAVAWGAFAGCAIGFLFSLSDASIYASVILGLIVGAGVSSAAFYLFYTHEDAAGHPAPY</sequence>
<keyword evidence="1" id="KW-0812">Transmembrane</keyword>
<evidence type="ECO:0000256" key="1">
    <source>
        <dbReference type="SAM" id="Phobius"/>
    </source>
</evidence>
<evidence type="ECO:0000313" key="2">
    <source>
        <dbReference type="EMBL" id="BAU84484.1"/>
    </source>
</evidence>
<feature type="transmembrane region" description="Helical" evidence="1">
    <location>
        <begin position="26"/>
        <end position="44"/>
    </location>
</feature>
<feature type="transmembrane region" description="Helical" evidence="1">
    <location>
        <begin position="86"/>
        <end position="103"/>
    </location>
</feature>
<keyword evidence="1" id="KW-1133">Transmembrane helix</keyword>
<dbReference type="KEGG" id="slau:SLA_3576"/>
<dbReference type="AlphaFoldDB" id="A0A160P131"/>
<dbReference type="Proteomes" id="UP000217676">
    <property type="component" value="Chromosome"/>
</dbReference>
<proteinExistence type="predicted"/>
<gene>
    <name evidence="2" type="ORF">SLA_3576</name>
</gene>
<keyword evidence="3" id="KW-1185">Reference proteome</keyword>
<dbReference type="EMBL" id="AP017424">
    <property type="protein sequence ID" value="BAU84484.1"/>
    <property type="molecule type" value="Genomic_DNA"/>
</dbReference>